<keyword evidence="1" id="KW-0812">Transmembrane</keyword>
<keyword evidence="1" id="KW-0472">Membrane</keyword>
<keyword evidence="3" id="KW-1185">Reference proteome</keyword>
<name>A0A397VN14_9GLOM</name>
<dbReference type="EMBL" id="QKWP01000311">
    <property type="protein sequence ID" value="RIB22379.1"/>
    <property type="molecule type" value="Genomic_DNA"/>
</dbReference>
<dbReference type="OrthoDB" id="2492900at2759"/>
<keyword evidence="1" id="KW-1133">Transmembrane helix</keyword>
<protein>
    <submittedName>
        <fullName evidence="2">Uncharacterized protein</fullName>
    </submittedName>
</protein>
<evidence type="ECO:0000313" key="3">
    <source>
        <dbReference type="Proteomes" id="UP000266673"/>
    </source>
</evidence>
<sequence>MIEAKIKKDTYTEYLASQNEMYKFNLLDAKTNAILSLITEKYPKLGNINEEVKDLKTHLVSIKDDAIMEKYFKEKIDLFQKIYSKKTNWFEKFLLYFLTIIFLPTLFLTGLISLKNENYAEFKFRIKKFKENNPTKYKKYKWKVMRDKIRKKIYSAI</sequence>
<comment type="caution">
    <text evidence="2">The sequence shown here is derived from an EMBL/GenBank/DDBJ whole genome shotgun (WGS) entry which is preliminary data.</text>
</comment>
<reference evidence="2 3" key="1">
    <citation type="submission" date="2018-06" db="EMBL/GenBank/DDBJ databases">
        <title>Comparative genomics reveals the genomic features of Rhizophagus irregularis, R. cerebriforme, R. diaphanum and Gigaspora rosea, and their symbiotic lifestyle signature.</title>
        <authorList>
            <person name="Morin E."/>
            <person name="San Clemente H."/>
            <person name="Chen E.C.H."/>
            <person name="De La Providencia I."/>
            <person name="Hainaut M."/>
            <person name="Kuo A."/>
            <person name="Kohler A."/>
            <person name="Murat C."/>
            <person name="Tang N."/>
            <person name="Roy S."/>
            <person name="Loubradou J."/>
            <person name="Henrissat B."/>
            <person name="Grigoriev I.V."/>
            <person name="Corradi N."/>
            <person name="Roux C."/>
            <person name="Martin F.M."/>
        </authorList>
    </citation>
    <scope>NUCLEOTIDE SEQUENCE [LARGE SCALE GENOMIC DNA]</scope>
    <source>
        <strain evidence="2 3">DAOM 194757</strain>
    </source>
</reference>
<proteinExistence type="predicted"/>
<dbReference type="Proteomes" id="UP000266673">
    <property type="component" value="Unassembled WGS sequence"/>
</dbReference>
<evidence type="ECO:0000313" key="2">
    <source>
        <dbReference type="EMBL" id="RIB22379.1"/>
    </source>
</evidence>
<evidence type="ECO:0000256" key="1">
    <source>
        <dbReference type="SAM" id="Phobius"/>
    </source>
</evidence>
<dbReference type="AlphaFoldDB" id="A0A397VN14"/>
<feature type="transmembrane region" description="Helical" evidence="1">
    <location>
        <begin position="93"/>
        <end position="114"/>
    </location>
</feature>
<organism evidence="2 3">
    <name type="scientific">Gigaspora rosea</name>
    <dbReference type="NCBI Taxonomy" id="44941"/>
    <lineage>
        <taxon>Eukaryota</taxon>
        <taxon>Fungi</taxon>
        <taxon>Fungi incertae sedis</taxon>
        <taxon>Mucoromycota</taxon>
        <taxon>Glomeromycotina</taxon>
        <taxon>Glomeromycetes</taxon>
        <taxon>Diversisporales</taxon>
        <taxon>Gigasporaceae</taxon>
        <taxon>Gigaspora</taxon>
    </lineage>
</organism>
<feature type="non-terminal residue" evidence="2">
    <location>
        <position position="157"/>
    </location>
</feature>
<accession>A0A397VN14</accession>
<gene>
    <name evidence="2" type="ORF">C2G38_2075676</name>
</gene>